<dbReference type="Proteomes" id="UP000076858">
    <property type="component" value="Unassembled WGS sequence"/>
</dbReference>
<dbReference type="EMBL" id="LRGB01000868">
    <property type="protein sequence ID" value="KZS15543.1"/>
    <property type="molecule type" value="Genomic_DNA"/>
</dbReference>
<proteinExistence type="predicted"/>
<reference evidence="1 2" key="1">
    <citation type="submission" date="2016-03" db="EMBL/GenBank/DDBJ databases">
        <title>EvidentialGene: Evidence-directed Construction of Genes on Genomes.</title>
        <authorList>
            <person name="Gilbert D.G."/>
            <person name="Choi J.-H."/>
            <person name="Mockaitis K."/>
            <person name="Colbourne J."/>
            <person name="Pfrender M."/>
        </authorList>
    </citation>
    <scope>NUCLEOTIDE SEQUENCE [LARGE SCALE GENOMIC DNA]</scope>
    <source>
        <strain evidence="1 2">Xinb3</strain>
        <tissue evidence="1">Complete organism</tissue>
    </source>
</reference>
<comment type="caution">
    <text evidence="1">The sequence shown here is derived from an EMBL/GenBank/DDBJ whole genome shotgun (WGS) entry which is preliminary data.</text>
</comment>
<evidence type="ECO:0000313" key="2">
    <source>
        <dbReference type="Proteomes" id="UP000076858"/>
    </source>
</evidence>
<dbReference type="AlphaFoldDB" id="A0A0P5KYT3"/>
<accession>A0A0P5KYT3</accession>
<gene>
    <name evidence="1" type="ORF">APZ42_018721</name>
</gene>
<sequence length="59" mass="7369">MALVHGHFKYITLARPFRYVRKNERYKNSLFFLFFYREKMLTRSVCHHNAYYIYLQNDG</sequence>
<protein>
    <submittedName>
        <fullName evidence="1">Uncharacterized protein</fullName>
    </submittedName>
</protein>
<organism evidence="1 2">
    <name type="scientific">Daphnia magna</name>
    <dbReference type="NCBI Taxonomy" id="35525"/>
    <lineage>
        <taxon>Eukaryota</taxon>
        <taxon>Metazoa</taxon>
        <taxon>Ecdysozoa</taxon>
        <taxon>Arthropoda</taxon>
        <taxon>Crustacea</taxon>
        <taxon>Branchiopoda</taxon>
        <taxon>Diplostraca</taxon>
        <taxon>Cladocera</taxon>
        <taxon>Anomopoda</taxon>
        <taxon>Daphniidae</taxon>
        <taxon>Daphnia</taxon>
    </lineage>
</organism>
<name>A0A0P5KYT3_9CRUS</name>
<keyword evidence="2" id="KW-1185">Reference proteome</keyword>
<evidence type="ECO:0000313" key="1">
    <source>
        <dbReference type="EMBL" id="KZS15543.1"/>
    </source>
</evidence>